<dbReference type="InterPro" id="IPR011102">
    <property type="entry name" value="Sig_transdc_His_kinase_HWE"/>
</dbReference>
<dbReference type="EC" id="2.7.13.3" evidence="3"/>
<evidence type="ECO:0000256" key="9">
    <source>
        <dbReference type="SAM" id="Phobius"/>
    </source>
</evidence>
<keyword evidence="9" id="KW-0812">Transmembrane</keyword>
<sequence length="452" mass="48923">MISTFQPLDPGMAGAPEEKRRVLLLAFSPNRLAALLERQHFEERGGFVVLTDGNNRVMARSSEHERFLNQVSPPWYVEATSNQSQGLVRGNQSLAGHRGLLAFERLERAPSWVVAVVTPFDPYVGQWRGPALRYAAGCALLAAVAALLALLIARKLLRPLQALARDADSLAQGGVPTSVEPERIAEVEALRQALWRSVSALRAQGAAEGRATAAEEAAAGLREAARRRELLVGELNHRVKNLLATVQSLTFLTLRGTDGNPERFAQSLTGRLQTLAQAHDLLTEADWEGVDVDAAVRAALAPWRADSRISVTGPQGVQLDPYQAQALVLALHELCTNAIKYGALSADSGRVEITWRVRDERSPRDTPWLEFQWRERGGPEVRPATHSGFGSRLLEKGLPRQLKGDASLSLLPEGVEYRLGAPLRRGSEADAAAPLVEFPAAEGAEDGGGSAP</sequence>
<dbReference type="InterPro" id="IPR003594">
    <property type="entry name" value="HATPase_dom"/>
</dbReference>
<dbReference type="PANTHER" id="PTHR41523">
    <property type="entry name" value="TWO-COMPONENT SYSTEM SENSOR PROTEIN"/>
    <property type="match status" value="1"/>
</dbReference>
<comment type="caution">
    <text evidence="11">The sequence shown here is derived from an EMBL/GenBank/DDBJ whole genome shotgun (WGS) entry which is preliminary data.</text>
</comment>
<evidence type="ECO:0000256" key="7">
    <source>
        <dbReference type="ARBA" id="ARBA00022777"/>
    </source>
</evidence>
<keyword evidence="4" id="KW-0597">Phosphoprotein</keyword>
<proteinExistence type="predicted"/>
<keyword evidence="5" id="KW-0808">Transferase</keyword>
<dbReference type="GO" id="GO:0007165">
    <property type="term" value="P:signal transduction"/>
    <property type="evidence" value="ECO:0007669"/>
    <property type="project" value="InterPro"/>
</dbReference>
<keyword evidence="9" id="KW-0472">Membrane</keyword>
<protein>
    <recommendedName>
        <fullName evidence="3">histidine kinase</fullName>
        <ecNumber evidence="3">2.7.13.3</ecNumber>
    </recommendedName>
</protein>
<dbReference type="GO" id="GO:0004673">
    <property type="term" value="F:protein histidine kinase activity"/>
    <property type="evidence" value="ECO:0007669"/>
    <property type="project" value="UniProtKB-EC"/>
</dbReference>
<gene>
    <name evidence="11" type="ORF">FHS87_004520</name>
</gene>
<dbReference type="AlphaFoldDB" id="A0A840YCN6"/>
<dbReference type="InterPro" id="IPR003660">
    <property type="entry name" value="HAMP_dom"/>
</dbReference>
<evidence type="ECO:0000256" key="2">
    <source>
        <dbReference type="ARBA" id="ARBA00004370"/>
    </source>
</evidence>
<dbReference type="GO" id="GO:0005524">
    <property type="term" value="F:ATP binding"/>
    <property type="evidence" value="ECO:0007669"/>
    <property type="project" value="UniProtKB-KW"/>
</dbReference>
<evidence type="ECO:0000259" key="10">
    <source>
        <dbReference type="PROSITE" id="PS50885"/>
    </source>
</evidence>
<dbReference type="EMBL" id="JACIJD010000044">
    <property type="protein sequence ID" value="MBB5696449.1"/>
    <property type="molecule type" value="Genomic_DNA"/>
</dbReference>
<dbReference type="Gene3D" id="3.30.565.10">
    <property type="entry name" value="Histidine kinase-like ATPase, C-terminal domain"/>
    <property type="match status" value="1"/>
</dbReference>
<keyword evidence="6" id="KW-0547">Nucleotide-binding</keyword>
<dbReference type="Pfam" id="PF07536">
    <property type="entry name" value="HWE_HK"/>
    <property type="match status" value="1"/>
</dbReference>
<dbReference type="PANTHER" id="PTHR41523:SF7">
    <property type="entry name" value="HISTIDINE KINASE"/>
    <property type="match status" value="1"/>
</dbReference>
<feature type="transmembrane region" description="Helical" evidence="9">
    <location>
        <begin position="131"/>
        <end position="153"/>
    </location>
</feature>
<evidence type="ECO:0000256" key="1">
    <source>
        <dbReference type="ARBA" id="ARBA00000085"/>
    </source>
</evidence>
<evidence type="ECO:0000256" key="8">
    <source>
        <dbReference type="ARBA" id="ARBA00022840"/>
    </source>
</evidence>
<reference evidence="11 12" key="1">
    <citation type="submission" date="2020-08" db="EMBL/GenBank/DDBJ databases">
        <title>Genomic Encyclopedia of Type Strains, Phase IV (KMG-IV): sequencing the most valuable type-strain genomes for metagenomic binning, comparative biology and taxonomic classification.</title>
        <authorList>
            <person name="Goeker M."/>
        </authorList>
    </citation>
    <scope>NUCLEOTIDE SEQUENCE [LARGE SCALE GENOMIC DNA]</scope>
    <source>
        <strain evidence="11 12">DSM 25622</strain>
    </source>
</reference>
<feature type="domain" description="HAMP" evidence="10">
    <location>
        <begin position="154"/>
        <end position="206"/>
    </location>
</feature>
<comment type="subcellular location">
    <subcellularLocation>
        <location evidence="2">Membrane</location>
    </subcellularLocation>
</comment>
<accession>A0A840YCN6</accession>
<dbReference type="GO" id="GO:0016020">
    <property type="term" value="C:membrane"/>
    <property type="evidence" value="ECO:0007669"/>
    <property type="project" value="UniProtKB-SubCell"/>
</dbReference>
<organism evidence="11 12">
    <name type="scientific">Muricoccus pecuniae</name>
    <dbReference type="NCBI Taxonomy" id="693023"/>
    <lineage>
        <taxon>Bacteria</taxon>
        <taxon>Pseudomonadati</taxon>
        <taxon>Pseudomonadota</taxon>
        <taxon>Alphaproteobacteria</taxon>
        <taxon>Acetobacterales</taxon>
        <taxon>Roseomonadaceae</taxon>
        <taxon>Muricoccus</taxon>
    </lineage>
</organism>
<evidence type="ECO:0000256" key="3">
    <source>
        <dbReference type="ARBA" id="ARBA00012438"/>
    </source>
</evidence>
<keyword evidence="12" id="KW-1185">Reference proteome</keyword>
<dbReference type="InterPro" id="IPR036890">
    <property type="entry name" value="HATPase_C_sf"/>
</dbReference>
<keyword evidence="7 11" id="KW-0418">Kinase</keyword>
<dbReference type="CDD" id="cd18774">
    <property type="entry name" value="PDC2_HK_sensor"/>
    <property type="match status" value="1"/>
</dbReference>
<evidence type="ECO:0000313" key="11">
    <source>
        <dbReference type="EMBL" id="MBB5696449.1"/>
    </source>
</evidence>
<keyword evidence="9" id="KW-1133">Transmembrane helix</keyword>
<dbReference type="RefSeq" id="WP_184521788.1">
    <property type="nucleotide sequence ID" value="NZ_JACIJD010000044.1"/>
</dbReference>
<dbReference type="SUPFAM" id="SSF55874">
    <property type="entry name" value="ATPase domain of HSP90 chaperone/DNA topoisomerase II/histidine kinase"/>
    <property type="match status" value="1"/>
</dbReference>
<dbReference type="Proteomes" id="UP000580654">
    <property type="component" value="Unassembled WGS sequence"/>
</dbReference>
<dbReference type="Pfam" id="PF13581">
    <property type="entry name" value="HATPase_c_2"/>
    <property type="match status" value="1"/>
</dbReference>
<keyword evidence="8" id="KW-0067">ATP-binding</keyword>
<dbReference type="Gene3D" id="6.10.340.10">
    <property type="match status" value="1"/>
</dbReference>
<dbReference type="PROSITE" id="PS50885">
    <property type="entry name" value="HAMP"/>
    <property type="match status" value="1"/>
</dbReference>
<evidence type="ECO:0000256" key="4">
    <source>
        <dbReference type="ARBA" id="ARBA00022553"/>
    </source>
</evidence>
<evidence type="ECO:0000256" key="5">
    <source>
        <dbReference type="ARBA" id="ARBA00022679"/>
    </source>
</evidence>
<comment type="catalytic activity">
    <reaction evidence="1">
        <text>ATP + protein L-histidine = ADP + protein N-phospho-L-histidine.</text>
        <dbReference type="EC" id="2.7.13.3"/>
    </reaction>
</comment>
<dbReference type="SMART" id="SM00911">
    <property type="entry name" value="HWE_HK"/>
    <property type="match status" value="1"/>
</dbReference>
<name>A0A840YCN6_9PROT</name>
<evidence type="ECO:0000313" key="12">
    <source>
        <dbReference type="Proteomes" id="UP000580654"/>
    </source>
</evidence>
<evidence type="ECO:0000256" key="6">
    <source>
        <dbReference type="ARBA" id="ARBA00022741"/>
    </source>
</evidence>